<accession>A0ABX0QPF7</accession>
<protein>
    <recommendedName>
        <fullName evidence="3">Transcriptional regulator</fullName>
    </recommendedName>
</protein>
<name>A0ABX0QPF7_9BACT</name>
<dbReference type="RefSeq" id="WP_166694191.1">
    <property type="nucleotide sequence ID" value="NZ_WAEL01000013.1"/>
</dbReference>
<dbReference type="Proteomes" id="UP000606008">
    <property type="component" value="Unassembled WGS sequence"/>
</dbReference>
<dbReference type="EMBL" id="WAEL01000013">
    <property type="protein sequence ID" value="NID13673.1"/>
    <property type="molecule type" value="Genomic_DNA"/>
</dbReference>
<comment type="caution">
    <text evidence="1">The sequence shown here is derived from an EMBL/GenBank/DDBJ whole genome shotgun (WGS) entry which is preliminary data.</text>
</comment>
<proteinExistence type="predicted"/>
<dbReference type="InterPro" id="IPR046484">
    <property type="entry name" value="DUF6577"/>
</dbReference>
<evidence type="ECO:0008006" key="3">
    <source>
        <dbReference type="Google" id="ProtNLM"/>
    </source>
</evidence>
<evidence type="ECO:0000313" key="2">
    <source>
        <dbReference type="Proteomes" id="UP000606008"/>
    </source>
</evidence>
<organism evidence="1 2">
    <name type="scientific">Fibrivirga algicola</name>
    <dbReference type="NCBI Taxonomy" id="2950420"/>
    <lineage>
        <taxon>Bacteria</taxon>
        <taxon>Pseudomonadati</taxon>
        <taxon>Bacteroidota</taxon>
        <taxon>Cytophagia</taxon>
        <taxon>Cytophagales</taxon>
        <taxon>Spirosomataceae</taxon>
        <taxon>Fibrivirga</taxon>
    </lineage>
</organism>
<dbReference type="Pfam" id="PF20217">
    <property type="entry name" value="DUF6577"/>
    <property type="match status" value="1"/>
</dbReference>
<evidence type="ECO:0000313" key="1">
    <source>
        <dbReference type="EMBL" id="NID13673.1"/>
    </source>
</evidence>
<gene>
    <name evidence="1" type="ORF">F7231_26125</name>
</gene>
<keyword evidence="2" id="KW-1185">Reference proteome</keyword>
<reference evidence="2" key="1">
    <citation type="submission" date="2019-09" db="EMBL/GenBank/DDBJ databases">
        <authorList>
            <person name="Jung D.-H."/>
        </authorList>
    </citation>
    <scope>NUCLEOTIDE SEQUENCE [LARGE SCALE GENOMIC DNA]</scope>
    <source>
        <strain evidence="2">JA-25</strain>
    </source>
</reference>
<sequence length="251" mass="29135">MSNATIHTTLREQFGTQDTIPKAALIDLLERYWGEAKPSTLAWRLHELTQEGVLVRTGYGQYQINNRPTYQPDLSPTLRKISDRLKAQLPFTDCCVWDTRVLADLMIQQPMSVLQLVEVDRVAVESVYQLLQEQPIRVDRKNLAVYRYEDWLLLSQHGLPSATPVIIKPLISESPVQQQGRYVTAPLEKMLVDLVADTDLFFTYQEELPYIVRTAFAKFVINRDKLRRYARRRNRLEQVEQLLSQSPPAKH</sequence>
<reference evidence="2" key="2">
    <citation type="submission" date="2023-07" db="EMBL/GenBank/DDBJ databases">
        <authorList>
            <person name="Jung D.-H."/>
        </authorList>
    </citation>
    <scope>NUCLEOTIDE SEQUENCE [LARGE SCALE GENOMIC DNA]</scope>
    <source>
        <strain evidence="2">JA-25</strain>
    </source>
</reference>